<proteinExistence type="predicted"/>
<dbReference type="SUPFAM" id="SSF51445">
    <property type="entry name" value="(Trans)glycosidases"/>
    <property type="match status" value="1"/>
</dbReference>
<dbReference type="InterPro" id="IPR016925">
    <property type="entry name" value="UCP029570"/>
</dbReference>
<dbReference type="STRING" id="68895.RR42_s0239"/>
<gene>
    <name evidence="3" type="ORF">RR42_s0239</name>
</gene>
<dbReference type="CDD" id="cd10922">
    <property type="entry name" value="CE4_PelA_like_C"/>
    <property type="match status" value="1"/>
</dbReference>
<dbReference type="InterPro" id="IPR013785">
    <property type="entry name" value="Aldolase_TIM"/>
</dbReference>
<keyword evidence="4" id="KW-1185">Reference proteome</keyword>
<name>A0A0C4YGK5_9BURK</name>
<feature type="domain" description="Glycoside-hydrolase family GH114 TIM-barrel" evidence="2">
    <location>
        <begin position="109"/>
        <end position="343"/>
    </location>
</feature>
<evidence type="ECO:0000259" key="2">
    <source>
        <dbReference type="Pfam" id="PF03537"/>
    </source>
</evidence>
<evidence type="ECO:0000256" key="1">
    <source>
        <dbReference type="SAM" id="MobiDB-lite"/>
    </source>
</evidence>
<reference evidence="3 4" key="1">
    <citation type="journal article" date="2015" name="Genome Announc.">
        <title>Complete Genome Sequence of Cupriavidus basilensis 4G11, Isolated from the Oak Ridge Field Research Center Site.</title>
        <authorList>
            <person name="Ray J."/>
            <person name="Waters R.J."/>
            <person name="Skerker J.M."/>
            <person name="Kuehl J.V."/>
            <person name="Price M.N."/>
            <person name="Huang J."/>
            <person name="Chakraborty R."/>
            <person name="Arkin A.P."/>
            <person name="Deutschbauer A."/>
        </authorList>
    </citation>
    <scope>NUCLEOTIDE SEQUENCE [LARGE SCALE GENOMIC DNA]</scope>
    <source>
        <strain evidence="3">4G11</strain>
    </source>
</reference>
<dbReference type="EMBL" id="CP010537">
    <property type="protein sequence ID" value="AJG21835.1"/>
    <property type="molecule type" value="Genomic_DNA"/>
</dbReference>
<evidence type="ECO:0000313" key="4">
    <source>
        <dbReference type="Proteomes" id="UP000031843"/>
    </source>
</evidence>
<dbReference type="KEGG" id="cbw:RR42_s0239"/>
<dbReference type="InterPro" id="IPR017853">
    <property type="entry name" value="GH"/>
</dbReference>
<protein>
    <submittedName>
        <fullName evidence="3">Extracellular Matrix protein PelA</fullName>
    </submittedName>
</protein>
<dbReference type="Gene3D" id="3.20.20.70">
    <property type="entry name" value="Aldolase class I"/>
    <property type="match status" value="1"/>
</dbReference>
<dbReference type="Pfam" id="PF03537">
    <property type="entry name" value="Glyco_hydro_114"/>
    <property type="match status" value="1"/>
</dbReference>
<feature type="region of interest" description="Disordered" evidence="1">
    <location>
        <begin position="1"/>
        <end position="24"/>
    </location>
</feature>
<dbReference type="Proteomes" id="UP000031843">
    <property type="component" value="Chromosome secondary"/>
</dbReference>
<organism evidence="3 4">
    <name type="scientific">Cupriavidus basilensis</name>
    <dbReference type="NCBI Taxonomy" id="68895"/>
    <lineage>
        <taxon>Bacteria</taxon>
        <taxon>Pseudomonadati</taxon>
        <taxon>Pseudomonadota</taxon>
        <taxon>Betaproteobacteria</taxon>
        <taxon>Burkholderiales</taxon>
        <taxon>Burkholderiaceae</taxon>
        <taxon>Cupriavidus</taxon>
    </lineage>
</organism>
<evidence type="ECO:0000313" key="3">
    <source>
        <dbReference type="EMBL" id="AJG21835.1"/>
    </source>
</evidence>
<sequence>MEVDGISHTGNASSGAIKRDQHVGGKPSELFRDYKNMKKNWGQQVNLLRLDGVARRVAGLRQANRGVPMTRAWLGALLAVFAAWLCPAQAQALATTGSRAPNIAFHYGSKPPVDALQAFDVAVVEPDSGFDPRTAATPNTQWFSYVSIGEVAPSRAYLKDIPKAWLIGNNDAWGARVVDQAAEGWPAFFVEKVIAPLWQRGYRGFFLDTLDSYQLKARTDAERARQEAGMVAVIRAIKARYPEAKLIFNRGFEILPQVNQLAYAVAFESLYRGWDQGGKRYTEISEADRNWLLGQARTIREQYHLPVISIDYCPAAERKCARDTAAQIRALDIIPYVADPGLQTVGIGNIEVMPRRVLVVQDREPGISIDDSAGVRFVSMPLNYLGYRVDFAEASQPLPEIGPDRYAGVVIWMAGNVRDQPGRFFSWVQRNIDQGVPVVFLNDFGARMNGALASSLQLKSVKGKIGVKADVVSKDPMMGFEMPVAPDRTQAAPVQVGDGPGFRSLLRLNSGTLTYDAAAITPWGGYVLGPYAVRQSANDQDRWVVQPLSFLREALRLPAMPVPDVTTENGRRLLTVHVDGDGFASRAEIPGGGFSGEVLFREIWDRYRLPMTMSIIQGEVASDGMYPKLTAQLEPIARKIFAQPYVEVASHTFSHPFEWGRTVPGGTHSENATEGDDDFHLAIPGYTMDLKREIGGSIDYINRTLAPPGKPVSMLLWSGDCQPPAEAIKLTDQAGVLNMNGGDTLITRSNPTWTAISPIGVNKADGTFQIFAPNQNENVYTNLWHGPYYGFERVIETFELTDRPYRFKSVNIYYHNYSGTKAASLKALRKVYDYVLSQPLMPVHATDYVRKVIDWQGMAVARELGGDATQPASWIVRGDASLRNVRWTGADLPDVAGSQGVTGTSPAPGGGVYVHLADGASRIVMRAPNAASAAAASGPEIAEASGFVRNWQRTGQGSAQRIRFDFSGYFKPFFRLAGADRCRIAIDGKPVQGVQERGTLRFDTTPVPNPDNAKQSVEITCAA</sequence>
<dbReference type="PIRSF" id="PIRSF029570">
    <property type="entry name" value="UCP029570"/>
    <property type="match status" value="1"/>
</dbReference>
<dbReference type="PANTHER" id="PTHR35882">
    <property type="entry name" value="PELA"/>
    <property type="match status" value="1"/>
</dbReference>
<dbReference type="PANTHER" id="PTHR35882:SF2">
    <property type="entry name" value="PELA"/>
    <property type="match status" value="1"/>
</dbReference>
<dbReference type="InterPro" id="IPR004352">
    <property type="entry name" value="GH114_TIM-barrel"/>
</dbReference>
<dbReference type="AlphaFoldDB" id="A0A0C4YGK5"/>
<accession>A0A0C4YGK5</accession>